<evidence type="ECO:0000259" key="2">
    <source>
        <dbReference type="PROSITE" id="PS50943"/>
    </source>
</evidence>
<comment type="caution">
    <text evidence="3">The sequence shown here is derived from an EMBL/GenBank/DDBJ whole genome shotgun (WGS) entry which is preliminary data.</text>
</comment>
<evidence type="ECO:0000313" key="4">
    <source>
        <dbReference type="Proteomes" id="UP000541058"/>
    </source>
</evidence>
<evidence type="ECO:0000313" key="3">
    <source>
        <dbReference type="EMBL" id="NLJ19372.1"/>
    </source>
</evidence>
<dbReference type="SMART" id="SM00530">
    <property type="entry name" value="HTH_XRE"/>
    <property type="match status" value="1"/>
</dbReference>
<dbReference type="PANTHER" id="PTHR46558">
    <property type="entry name" value="TRACRIPTIONAL REGULATORY PROTEIN-RELATED-RELATED"/>
    <property type="match status" value="1"/>
</dbReference>
<dbReference type="RefSeq" id="WP_276649879.1">
    <property type="nucleotide sequence ID" value="NZ_JAAYSM010000393.1"/>
</dbReference>
<dbReference type="AlphaFoldDB" id="A0A7X8C5R1"/>
<dbReference type="InterPro" id="IPR010982">
    <property type="entry name" value="Lambda_DNA-bd_dom_sf"/>
</dbReference>
<dbReference type="InterPro" id="IPR049639">
    <property type="entry name" value="RstR"/>
</dbReference>
<dbReference type="Pfam" id="PF01381">
    <property type="entry name" value="HTH_3"/>
    <property type="match status" value="1"/>
</dbReference>
<organism evidence="3 4">
    <name type="scientific">Globicatella sulfidifaciens</name>
    <dbReference type="NCBI Taxonomy" id="136093"/>
    <lineage>
        <taxon>Bacteria</taxon>
        <taxon>Bacillati</taxon>
        <taxon>Bacillota</taxon>
        <taxon>Bacilli</taxon>
        <taxon>Lactobacillales</taxon>
        <taxon>Aerococcaceae</taxon>
        <taxon>Globicatella</taxon>
    </lineage>
</organism>
<dbReference type="NCBIfam" id="NF041951">
    <property type="entry name" value="phage_RstR"/>
    <property type="match status" value="1"/>
</dbReference>
<accession>A0A7X8C5R1</accession>
<evidence type="ECO:0000256" key="1">
    <source>
        <dbReference type="ARBA" id="ARBA00023125"/>
    </source>
</evidence>
<dbReference type="Proteomes" id="UP000541058">
    <property type="component" value="Unassembled WGS sequence"/>
</dbReference>
<dbReference type="EMBL" id="JAAYSM010000393">
    <property type="protein sequence ID" value="NLJ19372.1"/>
    <property type="molecule type" value="Genomic_DNA"/>
</dbReference>
<dbReference type="GO" id="GO:0003677">
    <property type="term" value="F:DNA binding"/>
    <property type="evidence" value="ECO:0007669"/>
    <property type="project" value="UniProtKB-KW"/>
</dbReference>
<sequence>MEFKDRLKDLRKQANLTQKEVAQELGISQPAYGAWERGVKMPTHENSKKLANLFNVSLDDLLGNVKEDEIDLSEVELLFRTTSKGMTEEEQAVFKDELIQFMKERKKLFDED</sequence>
<protein>
    <submittedName>
        <fullName evidence="3">Helix-turn-helix transcriptional regulator</fullName>
    </submittedName>
</protein>
<gene>
    <name evidence="3" type="ORF">GX355_11005</name>
</gene>
<keyword evidence="1" id="KW-0238">DNA-binding</keyword>
<dbReference type="InterPro" id="IPR001387">
    <property type="entry name" value="Cro/C1-type_HTH"/>
</dbReference>
<dbReference type="PANTHER" id="PTHR46558:SF11">
    <property type="entry name" value="HTH-TYPE TRANSCRIPTIONAL REGULATOR XRE"/>
    <property type="match status" value="1"/>
</dbReference>
<reference evidence="3 4" key="1">
    <citation type="journal article" date="2020" name="Biotechnol. Biofuels">
        <title>New insights from the biogas microbiome by comprehensive genome-resolved metagenomics of nearly 1600 species originating from multiple anaerobic digesters.</title>
        <authorList>
            <person name="Campanaro S."/>
            <person name="Treu L."/>
            <person name="Rodriguez-R L.M."/>
            <person name="Kovalovszki A."/>
            <person name="Ziels R.M."/>
            <person name="Maus I."/>
            <person name="Zhu X."/>
            <person name="Kougias P.G."/>
            <person name="Basile A."/>
            <person name="Luo G."/>
            <person name="Schluter A."/>
            <person name="Konstantinidis K.T."/>
            <person name="Angelidaki I."/>
        </authorList>
    </citation>
    <scope>NUCLEOTIDE SEQUENCE [LARGE SCALE GENOMIC DNA]</scope>
    <source>
        <strain evidence="3">AS23ysBPME_34</strain>
    </source>
</reference>
<dbReference type="SUPFAM" id="SSF47413">
    <property type="entry name" value="lambda repressor-like DNA-binding domains"/>
    <property type="match status" value="1"/>
</dbReference>
<feature type="domain" description="HTH cro/C1-type" evidence="2">
    <location>
        <begin position="7"/>
        <end position="61"/>
    </location>
</feature>
<name>A0A7X8C5R1_9LACT</name>
<proteinExistence type="predicted"/>
<dbReference type="CDD" id="cd00093">
    <property type="entry name" value="HTH_XRE"/>
    <property type="match status" value="1"/>
</dbReference>
<dbReference type="PROSITE" id="PS50943">
    <property type="entry name" value="HTH_CROC1"/>
    <property type="match status" value="1"/>
</dbReference>
<dbReference type="Gene3D" id="1.10.260.40">
    <property type="entry name" value="lambda repressor-like DNA-binding domains"/>
    <property type="match status" value="1"/>
</dbReference>